<reference evidence="11 12" key="1">
    <citation type="submission" date="2019-07" db="EMBL/GenBank/DDBJ databases">
        <title>Genomes of Cafeteria roenbergensis.</title>
        <authorList>
            <person name="Fischer M.G."/>
            <person name="Hackl T."/>
            <person name="Roman M."/>
        </authorList>
    </citation>
    <scope>NUCLEOTIDE SEQUENCE [LARGE SCALE GENOMIC DNA]</scope>
    <source>
        <strain evidence="11 12">RCC970-E3</strain>
    </source>
</reference>
<evidence type="ECO:0000256" key="7">
    <source>
        <dbReference type="ARBA" id="ARBA00023141"/>
    </source>
</evidence>
<dbReference type="FunFam" id="3.40.1030.10:FF:000002">
    <property type="entry name" value="Anthranilate phosphoribosyltransferase"/>
    <property type="match status" value="1"/>
</dbReference>
<keyword evidence="5" id="KW-0808">Transferase</keyword>
<sequence length="364" mass="36180">MAAAAAPASGVSIKSQLDALIGGESLSEAQAHEACSNIADGLVASEQVAALLALLACKGAASTEVAGFARAMRERATHIAIADDAVVAGEVPCSGPIVDIVGTGGDGHDTLNISTTAAILAAASGCRVAKHGSVSSSSLSGSADVLQRLGVAMLAPEGISPSIAAAGIAFMFAPNFHPAMRHVAPVRRALGVRTIFNVLGPLLNPANARRLVLGVWSPKLLQPYADALLSLGSVEHALVVHCCGLDELAPIGVADAIEIADGKAVQTSIDTVAIAGPACGIADLKGGGPQHNADAITELLEGGDVAANSAVGRTVALNAAAALYVCGKSATIHDGFKVAQAALASGKGAVVLRRWATHCKSATA</sequence>
<dbReference type="EC" id="2.4.2.18" evidence="2"/>
<dbReference type="SUPFAM" id="SSF47648">
    <property type="entry name" value="Nucleoside phosphorylase/phosphoribosyltransferase N-terminal domain"/>
    <property type="match status" value="1"/>
</dbReference>
<dbReference type="Pfam" id="PF02885">
    <property type="entry name" value="Glycos_trans_3N"/>
    <property type="match status" value="1"/>
</dbReference>
<evidence type="ECO:0000256" key="6">
    <source>
        <dbReference type="ARBA" id="ARBA00022822"/>
    </source>
</evidence>
<name>A0A5A8CZD8_CAFRO</name>
<dbReference type="GO" id="GO:0004048">
    <property type="term" value="F:anthranilate phosphoribosyltransferase activity"/>
    <property type="evidence" value="ECO:0007669"/>
    <property type="project" value="UniProtKB-EC"/>
</dbReference>
<evidence type="ECO:0000256" key="4">
    <source>
        <dbReference type="ARBA" id="ARBA00022676"/>
    </source>
</evidence>
<keyword evidence="7" id="KW-0057">Aromatic amino acid biosynthesis</keyword>
<dbReference type="AlphaFoldDB" id="A0A5A8CZD8"/>
<evidence type="ECO:0000256" key="2">
    <source>
        <dbReference type="ARBA" id="ARBA00011948"/>
    </source>
</evidence>
<dbReference type="Gene3D" id="1.20.970.10">
    <property type="entry name" value="Transferase, Pyrimidine Nucleoside Phosphorylase, Chain C"/>
    <property type="match status" value="1"/>
</dbReference>
<dbReference type="EMBL" id="VLTL01000153">
    <property type="protein sequence ID" value="KAA0158295.1"/>
    <property type="molecule type" value="Genomic_DNA"/>
</dbReference>
<dbReference type="InterPro" id="IPR005940">
    <property type="entry name" value="Anthranilate_Pribosyl_Tfrase"/>
</dbReference>
<dbReference type="HAMAP" id="MF_00211">
    <property type="entry name" value="TrpD"/>
    <property type="match status" value="1"/>
</dbReference>
<dbReference type="InterPro" id="IPR017459">
    <property type="entry name" value="Glycosyl_Trfase_fam3_N_dom"/>
</dbReference>
<evidence type="ECO:0000313" key="12">
    <source>
        <dbReference type="Proteomes" id="UP000324907"/>
    </source>
</evidence>
<comment type="similarity">
    <text evidence="8">Belongs to the anthranilate phosphoribosyltransferase family.</text>
</comment>
<evidence type="ECO:0000259" key="10">
    <source>
        <dbReference type="Pfam" id="PF02885"/>
    </source>
</evidence>
<organism evidence="11 12">
    <name type="scientific">Cafeteria roenbergensis</name>
    <name type="common">Marine flagellate</name>
    <dbReference type="NCBI Taxonomy" id="33653"/>
    <lineage>
        <taxon>Eukaryota</taxon>
        <taxon>Sar</taxon>
        <taxon>Stramenopiles</taxon>
        <taxon>Bigyra</taxon>
        <taxon>Opalozoa</taxon>
        <taxon>Bicosoecida</taxon>
        <taxon>Cafeteriaceae</taxon>
        <taxon>Cafeteria</taxon>
    </lineage>
</organism>
<dbReference type="Gene3D" id="3.40.1030.10">
    <property type="entry name" value="Nucleoside phosphorylase/phosphoribosyltransferase catalytic domain"/>
    <property type="match status" value="1"/>
</dbReference>
<proteinExistence type="inferred from homology"/>
<evidence type="ECO:0000256" key="3">
    <source>
        <dbReference type="ARBA" id="ARBA00022605"/>
    </source>
</evidence>
<evidence type="ECO:0000259" key="9">
    <source>
        <dbReference type="Pfam" id="PF00591"/>
    </source>
</evidence>
<evidence type="ECO:0000313" key="11">
    <source>
        <dbReference type="EMBL" id="KAA0158295.1"/>
    </source>
</evidence>
<dbReference type="PANTHER" id="PTHR43285:SF2">
    <property type="entry name" value="ANTHRANILATE PHOSPHORIBOSYLTRANSFERASE"/>
    <property type="match status" value="1"/>
</dbReference>
<protein>
    <recommendedName>
        <fullName evidence="2">anthranilate phosphoribosyltransferase</fullName>
        <ecNumber evidence="2">2.4.2.18</ecNumber>
    </recommendedName>
</protein>
<dbReference type="InterPro" id="IPR035902">
    <property type="entry name" value="Nuc_phospho_transferase"/>
</dbReference>
<evidence type="ECO:0000256" key="8">
    <source>
        <dbReference type="ARBA" id="ARBA00061500"/>
    </source>
</evidence>
<dbReference type="Pfam" id="PF00591">
    <property type="entry name" value="Glycos_transf_3"/>
    <property type="match status" value="1"/>
</dbReference>
<dbReference type="PANTHER" id="PTHR43285">
    <property type="entry name" value="ANTHRANILATE PHOSPHORIBOSYLTRANSFERASE"/>
    <property type="match status" value="1"/>
</dbReference>
<dbReference type="SUPFAM" id="SSF52418">
    <property type="entry name" value="Nucleoside phosphorylase/phosphoribosyltransferase catalytic domain"/>
    <property type="match status" value="1"/>
</dbReference>
<dbReference type="Proteomes" id="UP000324907">
    <property type="component" value="Unassembled WGS sequence"/>
</dbReference>
<accession>A0A5A8CZD8</accession>
<dbReference type="GO" id="GO:0000162">
    <property type="term" value="P:L-tryptophan biosynthetic process"/>
    <property type="evidence" value="ECO:0007669"/>
    <property type="project" value="UniProtKB-KW"/>
</dbReference>
<comment type="caution">
    <text evidence="11">The sequence shown here is derived from an EMBL/GenBank/DDBJ whole genome shotgun (WGS) entry which is preliminary data.</text>
</comment>
<dbReference type="GO" id="GO:0005829">
    <property type="term" value="C:cytosol"/>
    <property type="evidence" value="ECO:0007669"/>
    <property type="project" value="TreeGrafter"/>
</dbReference>
<evidence type="ECO:0000256" key="1">
    <source>
        <dbReference type="ARBA" id="ARBA00004907"/>
    </source>
</evidence>
<keyword evidence="3" id="KW-0028">Amino-acid biosynthesis</keyword>
<dbReference type="InterPro" id="IPR000312">
    <property type="entry name" value="Glycosyl_Trfase_fam3"/>
</dbReference>
<dbReference type="NCBIfam" id="TIGR01245">
    <property type="entry name" value="trpD"/>
    <property type="match status" value="1"/>
</dbReference>
<keyword evidence="6" id="KW-0822">Tryptophan biosynthesis</keyword>
<evidence type="ECO:0000256" key="5">
    <source>
        <dbReference type="ARBA" id="ARBA00022679"/>
    </source>
</evidence>
<gene>
    <name evidence="11" type="ORF">FNF28_06303</name>
</gene>
<feature type="domain" description="Glycosyl transferase family 3 N-terminal" evidence="10">
    <location>
        <begin position="17"/>
        <end position="76"/>
    </location>
</feature>
<dbReference type="InterPro" id="IPR036320">
    <property type="entry name" value="Glycosyl_Trfase_fam3_N_dom_sf"/>
</dbReference>
<comment type="pathway">
    <text evidence="1">Amino-acid biosynthesis; L-tryptophan biosynthesis; L-tryptophan from chorismate: step 2/5.</text>
</comment>
<keyword evidence="4" id="KW-0328">Glycosyltransferase</keyword>
<feature type="domain" description="Glycosyl transferase family 3" evidence="9">
    <location>
        <begin position="95"/>
        <end position="347"/>
    </location>
</feature>